<keyword evidence="3" id="KW-1185">Reference proteome</keyword>
<reference evidence="2 3" key="1">
    <citation type="journal article" date="2012" name="J. Bacteriol.">
        <title>Complete Genome Sequence of the Fruiting Myxobacterium Corallococcus coralloides DSM 2259.</title>
        <authorList>
            <person name="Huntley S."/>
            <person name="Zhang Y."/>
            <person name="Treuner-Lange A."/>
            <person name="Kneip S."/>
            <person name="Sensen C.W."/>
            <person name="Sogaard-Andersen L."/>
        </authorList>
    </citation>
    <scope>NUCLEOTIDE SEQUENCE [LARGE SCALE GENOMIC DNA]</scope>
    <source>
        <strain evidence="3">ATCC 25202 / DSM 2259 / NBRC 100086 / M2</strain>
    </source>
</reference>
<dbReference type="KEGG" id="ccx:COCOR_00063"/>
<feature type="signal peptide" evidence="1">
    <location>
        <begin position="1"/>
        <end position="24"/>
    </location>
</feature>
<protein>
    <submittedName>
        <fullName evidence="2">Uncharacterized protein</fullName>
    </submittedName>
</protein>
<dbReference type="RefSeq" id="WP_014392921.1">
    <property type="nucleotide sequence ID" value="NC_017030.1"/>
</dbReference>
<reference evidence="3" key="2">
    <citation type="submission" date="2012-03" db="EMBL/GenBank/DDBJ databases">
        <title>Genome sequence of the fruiting myxobacterium Corallococcus coralloides DSM 2259.</title>
        <authorList>
            <person name="Huntley S."/>
            <person name="Zhang Y."/>
            <person name="Treuner-Lange A."/>
            <person name="Sensen C.W."/>
            <person name="Sogaard-Andersen L."/>
        </authorList>
    </citation>
    <scope>NUCLEOTIDE SEQUENCE [LARGE SCALE GENOMIC DNA]</scope>
    <source>
        <strain evidence="3">ATCC 25202 / DSM 2259 / NBRC 100086 / M2</strain>
    </source>
</reference>
<dbReference type="AlphaFoldDB" id="H8MTF7"/>
<name>H8MTF7_CORCM</name>
<keyword evidence="1" id="KW-0732">Signal</keyword>
<dbReference type="Proteomes" id="UP000007587">
    <property type="component" value="Chromosome"/>
</dbReference>
<dbReference type="InParanoid" id="H8MTF7"/>
<feature type="chain" id="PRO_5003615228" evidence="1">
    <location>
        <begin position="25"/>
        <end position="49"/>
    </location>
</feature>
<dbReference type="HOGENOM" id="CLU_3134566_0_0_7"/>
<evidence type="ECO:0000313" key="2">
    <source>
        <dbReference type="EMBL" id="AFE03246.1"/>
    </source>
</evidence>
<sequence>MRHIVPVRAARALPPFVLWLAVMAAVAPAHSDGPPTREEYFRYVPLSYW</sequence>
<dbReference type="EMBL" id="CP003389">
    <property type="protein sequence ID" value="AFE03246.1"/>
    <property type="molecule type" value="Genomic_DNA"/>
</dbReference>
<evidence type="ECO:0000256" key="1">
    <source>
        <dbReference type="SAM" id="SignalP"/>
    </source>
</evidence>
<organism evidence="2 3">
    <name type="scientific">Corallococcus coralloides (strain ATCC 25202 / DSM 2259 / NBRC 100086 / M2)</name>
    <name type="common">Myxococcus coralloides</name>
    <dbReference type="NCBI Taxonomy" id="1144275"/>
    <lineage>
        <taxon>Bacteria</taxon>
        <taxon>Pseudomonadati</taxon>
        <taxon>Myxococcota</taxon>
        <taxon>Myxococcia</taxon>
        <taxon>Myxococcales</taxon>
        <taxon>Cystobacterineae</taxon>
        <taxon>Myxococcaceae</taxon>
        <taxon>Corallococcus</taxon>
    </lineage>
</organism>
<gene>
    <name evidence="2" type="ordered locus">COCOR_00063</name>
</gene>
<evidence type="ECO:0000313" key="3">
    <source>
        <dbReference type="Proteomes" id="UP000007587"/>
    </source>
</evidence>
<proteinExistence type="predicted"/>
<accession>H8MTF7</accession>